<name>A0ABU2K947_9ACTN</name>
<gene>
    <name evidence="1" type="ORF">RM425_12465</name>
</gene>
<comment type="caution">
    <text evidence="1">The sequence shown here is derived from an EMBL/GenBank/DDBJ whole genome shotgun (WGS) entry which is preliminary data.</text>
</comment>
<dbReference type="Proteomes" id="UP001183222">
    <property type="component" value="Unassembled WGS sequence"/>
</dbReference>
<dbReference type="EMBL" id="JAVREI010000008">
    <property type="protein sequence ID" value="MDT0276716.1"/>
    <property type="molecule type" value="Genomic_DNA"/>
</dbReference>
<evidence type="ECO:0000313" key="2">
    <source>
        <dbReference type="Proteomes" id="UP001183222"/>
    </source>
</evidence>
<sequence length="93" mass="9595">MALKRTEKVALSIAGLGFFGAIGAAAIAVTGIPDPIEPGPPDGCVALYESYVEGIESSPVAREALLPGEDGRSILSTDPYADYCGFTAITFED</sequence>
<organism evidence="1 2">
    <name type="scientific">Blastococcus goldschmidtiae</name>
    <dbReference type="NCBI Taxonomy" id="3075546"/>
    <lineage>
        <taxon>Bacteria</taxon>
        <taxon>Bacillati</taxon>
        <taxon>Actinomycetota</taxon>
        <taxon>Actinomycetes</taxon>
        <taxon>Geodermatophilales</taxon>
        <taxon>Geodermatophilaceae</taxon>
        <taxon>Blastococcus</taxon>
    </lineage>
</organism>
<dbReference type="RefSeq" id="WP_311345534.1">
    <property type="nucleotide sequence ID" value="NZ_JAVREI010000008.1"/>
</dbReference>
<reference evidence="2" key="1">
    <citation type="submission" date="2023-07" db="EMBL/GenBank/DDBJ databases">
        <title>30 novel species of actinomycetes from the DSMZ collection.</title>
        <authorList>
            <person name="Nouioui I."/>
        </authorList>
    </citation>
    <scope>NUCLEOTIDE SEQUENCE [LARGE SCALE GENOMIC DNA]</scope>
    <source>
        <strain evidence="2">DSM 46792</strain>
    </source>
</reference>
<accession>A0ABU2K947</accession>
<keyword evidence="2" id="KW-1185">Reference proteome</keyword>
<evidence type="ECO:0000313" key="1">
    <source>
        <dbReference type="EMBL" id="MDT0276716.1"/>
    </source>
</evidence>
<proteinExistence type="predicted"/>
<protein>
    <submittedName>
        <fullName evidence="1">Uncharacterized protein</fullName>
    </submittedName>
</protein>